<name>A0A8H7XRV9_PSICU</name>
<dbReference type="AlphaFoldDB" id="A0A8H7XRV9"/>
<evidence type="ECO:0000313" key="1">
    <source>
        <dbReference type="EMBL" id="KAG5164677.1"/>
    </source>
</evidence>
<gene>
    <name evidence="1" type="ORF">JR316_010318</name>
    <name evidence="2" type="ORF">JR316_010320</name>
</gene>
<organism evidence="2">
    <name type="scientific">Psilocybe cubensis</name>
    <name type="common">Psychedelic mushroom</name>
    <name type="synonym">Stropharia cubensis</name>
    <dbReference type="NCBI Taxonomy" id="181762"/>
    <lineage>
        <taxon>Eukaryota</taxon>
        <taxon>Fungi</taxon>
        <taxon>Dikarya</taxon>
        <taxon>Basidiomycota</taxon>
        <taxon>Agaricomycotina</taxon>
        <taxon>Agaricomycetes</taxon>
        <taxon>Agaricomycetidae</taxon>
        <taxon>Agaricales</taxon>
        <taxon>Agaricineae</taxon>
        <taxon>Strophariaceae</taxon>
        <taxon>Psilocybe</taxon>
    </lineage>
</organism>
<sequence length="376" mass="42450">MAPHNTIYSFHSIYTLPVFFEIRCHRGHPYISVSLTSNSFPVNRHSASAAPGLPRTSTLLIVLPIGFNIVVNTERRKLTDVDAKSSCTTSGSLAQMPFSLLLHTDRDKAPHLPSPISTDSRRAFTFCTLLAIIFNLIVDTHRHKTHQNGCRFIVHNLYISAHNRDPPRYLTPTAIRHSSYDTRNTWQHCAKHLQGASLHSAYQTLGLSTTNHESDKKLTEILNVRYRPGQQRTTHIDSSVSRLKLAVSMGLWVEAAGECLREALNISLTAGSQEVLTHQPSSSLFQSFVTIFSKRPRWKHGVTMITIAGRHSEVDSWQAQGRENPAGVVLNLDRLRYLERCLPTIQFSVRQHEFTKNKLTGPRGARFPWTTMDEVK</sequence>
<protein>
    <submittedName>
        <fullName evidence="2">Uncharacterized protein</fullName>
    </submittedName>
</protein>
<comment type="caution">
    <text evidence="2">The sequence shown here is derived from an EMBL/GenBank/DDBJ whole genome shotgun (WGS) entry which is preliminary data.</text>
</comment>
<proteinExistence type="predicted"/>
<evidence type="ECO:0000313" key="2">
    <source>
        <dbReference type="EMBL" id="KAG5164679.1"/>
    </source>
</evidence>
<reference evidence="2" key="1">
    <citation type="submission" date="2021-02" db="EMBL/GenBank/DDBJ databases">
        <title>Psilocybe cubensis genome.</title>
        <authorList>
            <person name="Mckernan K.J."/>
            <person name="Crawford S."/>
            <person name="Trippe A."/>
            <person name="Kane L.T."/>
            <person name="Mclaughlin S."/>
        </authorList>
    </citation>
    <scope>NUCLEOTIDE SEQUENCE [LARGE SCALE GENOMIC DNA]</scope>
    <source>
        <strain evidence="2">MGC-MH-2018</strain>
    </source>
</reference>
<dbReference type="EMBL" id="JAFIQS010000011">
    <property type="protein sequence ID" value="KAG5164677.1"/>
    <property type="molecule type" value="Genomic_DNA"/>
</dbReference>
<accession>A0A8H7XRV9</accession>
<dbReference type="EMBL" id="JAFIQS010000011">
    <property type="protein sequence ID" value="KAG5164679.1"/>
    <property type="molecule type" value="Genomic_DNA"/>
</dbReference>